<keyword evidence="3" id="KW-1185">Reference proteome</keyword>
<evidence type="ECO:0000256" key="1">
    <source>
        <dbReference type="SAM" id="Phobius"/>
    </source>
</evidence>
<protein>
    <submittedName>
        <fullName evidence="2">SemiSWEET family sugar transporter</fullName>
    </submittedName>
</protein>
<keyword evidence="2" id="KW-0762">Sugar transport</keyword>
<feature type="transmembrane region" description="Helical" evidence="1">
    <location>
        <begin position="62"/>
        <end position="83"/>
    </location>
</feature>
<reference evidence="2 3" key="1">
    <citation type="submission" date="2024-12" db="EMBL/GenBank/DDBJ databases">
        <authorList>
            <person name="Hu S."/>
        </authorList>
    </citation>
    <scope>NUCLEOTIDE SEQUENCE [LARGE SCALE GENOMIC DNA]</scope>
    <source>
        <strain evidence="2 3">THG-T11</strain>
    </source>
</reference>
<evidence type="ECO:0000313" key="3">
    <source>
        <dbReference type="Proteomes" id="UP001517247"/>
    </source>
</evidence>
<feature type="transmembrane region" description="Helical" evidence="1">
    <location>
        <begin position="36"/>
        <end position="56"/>
    </location>
</feature>
<dbReference type="RefSeq" id="WP_138724562.1">
    <property type="nucleotide sequence ID" value="NZ_SSHJ02000009.1"/>
</dbReference>
<feature type="transmembrane region" description="Helical" evidence="1">
    <location>
        <begin position="6"/>
        <end position="24"/>
    </location>
</feature>
<keyword evidence="1" id="KW-1133">Transmembrane helix</keyword>
<dbReference type="EMBL" id="SSHJ02000009">
    <property type="protein sequence ID" value="MFN0257480.1"/>
    <property type="molecule type" value="Genomic_DNA"/>
</dbReference>
<dbReference type="InterPro" id="IPR047662">
    <property type="entry name" value="SemiSWEET"/>
</dbReference>
<dbReference type="Gene3D" id="1.20.1280.290">
    <property type="match status" value="1"/>
</dbReference>
<evidence type="ECO:0000313" key="2">
    <source>
        <dbReference type="EMBL" id="MFN0257480.1"/>
    </source>
</evidence>
<gene>
    <name evidence="2" type="ORF">E6A44_017970</name>
</gene>
<dbReference type="NCBIfam" id="NF037968">
    <property type="entry name" value="SemiSWEET_2"/>
    <property type="match status" value="1"/>
</dbReference>
<keyword evidence="1" id="KW-0472">Membrane</keyword>
<name>A0ABW9JC30_9SPHI</name>
<sequence length="87" mass="9686">METKLLIGIAAGSLTAISAIPQIVKVLRTKKVDHVSPFMFVILALGNGTWVWYGLLLEDLPIIITNAFSLMMDILMLVLKFIYGHKK</sequence>
<organism evidence="2 3">
    <name type="scientific">Pedobacter ureilyticus</name>
    <dbReference type="NCBI Taxonomy" id="1393051"/>
    <lineage>
        <taxon>Bacteria</taxon>
        <taxon>Pseudomonadati</taxon>
        <taxon>Bacteroidota</taxon>
        <taxon>Sphingobacteriia</taxon>
        <taxon>Sphingobacteriales</taxon>
        <taxon>Sphingobacteriaceae</taxon>
        <taxon>Pedobacter</taxon>
    </lineage>
</organism>
<comment type="caution">
    <text evidence="2">The sequence shown here is derived from an EMBL/GenBank/DDBJ whole genome shotgun (WGS) entry which is preliminary data.</text>
</comment>
<keyword evidence="2" id="KW-0813">Transport</keyword>
<keyword evidence="1" id="KW-0812">Transmembrane</keyword>
<dbReference type="Proteomes" id="UP001517247">
    <property type="component" value="Unassembled WGS sequence"/>
</dbReference>
<dbReference type="Pfam" id="PF03083">
    <property type="entry name" value="MtN3_slv"/>
    <property type="match status" value="1"/>
</dbReference>
<dbReference type="InterPro" id="IPR004316">
    <property type="entry name" value="SWEET_rpt"/>
</dbReference>
<proteinExistence type="predicted"/>
<accession>A0ABW9JC30</accession>